<organism evidence="2 3">
    <name type="scientific">Halorubellus litoreus</name>
    <dbReference type="NCBI Taxonomy" id="755308"/>
    <lineage>
        <taxon>Archaea</taxon>
        <taxon>Methanobacteriati</taxon>
        <taxon>Methanobacteriota</taxon>
        <taxon>Stenosarchaea group</taxon>
        <taxon>Halobacteria</taxon>
        <taxon>Halobacteriales</taxon>
        <taxon>Halorubellaceae</taxon>
        <taxon>Halorubellus</taxon>
    </lineage>
</organism>
<proteinExistence type="predicted"/>
<keyword evidence="3" id="KW-1185">Reference proteome</keyword>
<evidence type="ECO:0000313" key="2">
    <source>
        <dbReference type="EMBL" id="MFC6952591.1"/>
    </source>
</evidence>
<evidence type="ECO:0000313" key="3">
    <source>
        <dbReference type="Proteomes" id="UP001596395"/>
    </source>
</evidence>
<keyword evidence="1" id="KW-1133">Transmembrane helix</keyword>
<feature type="transmembrane region" description="Helical" evidence="1">
    <location>
        <begin position="21"/>
        <end position="45"/>
    </location>
</feature>
<protein>
    <recommendedName>
        <fullName evidence="4">FUSC family protein</fullName>
    </recommendedName>
</protein>
<accession>A0ABD5VI74</accession>
<reference evidence="2 3" key="1">
    <citation type="journal article" date="2019" name="Int. J. Syst. Evol. Microbiol.">
        <title>The Global Catalogue of Microorganisms (GCM) 10K type strain sequencing project: providing services to taxonomists for standard genome sequencing and annotation.</title>
        <authorList>
            <consortium name="The Broad Institute Genomics Platform"/>
            <consortium name="The Broad Institute Genome Sequencing Center for Infectious Disease"/>
            <person name="Wu L."/>
            <person name="Ma J."/>
        </authorList>
    </citation>
    <scope>NUCLEOTIDE SEQUENCE [LARGE SCALE GENOMIC DNA]</scope>
    <source>
        <strain evidence="2 3">GX26</strain>
    </source>
</reference>
<dbReference type="EMBL" id="JBHSXN010000001">
    <property type="protein sequence ID" value="MFC6952591.1"/>
    <property type="molecule type" value="Genomic_DNA"/>
</dbReference>
<evidence type="ECO:0000256" key="1">
    <source>
        <dbReference type="SAM" id="Phobius"/>
    </source>
</evidence>
<name>A0ABD5VI74_9EURY</name>
<keyword evidence="1" id="KW-0812">Transmembrane</keyword>
<dbReference type="Proteomes" id="UP001596395">
    <property type="component" value="Unassembled WGS sequence"/>
</dbReference>
<evidence type="ECO:0008006" key="4">
    <source>
        <dbReference type="Google" id="ProtNLM"/>
    </source>
</evidence>
<dbReference type="AlphaFoldDB" id="A0ABD5VI74"/>
<feature type="transmembrane region" description="Helical" evidence="1">
    <location>
        <begin position="51"/>
        <end position="71"/>
    </location>
</feature>
<sequence>MSTLRSLRAWSNPEWPSTPTYAALARFGVRRSAFVVPFVVAQIAIQFPAGGYWMSAFLVGTVASFAPGYLAGAAVMFDDYGRAALAALASAVVLVGTGATMHALDPGNGFAVGLLAFGAFGSLALGVFGYTAAERATWAAED</sequence>
<feature type="transmembrane region" description="Helical" evidence="1">
    <location>
        <begin position="110"/>
        <end position="133"/>
    </location>
</feature>
<comment type="caution">
    <text evidence="2">The sequence shown here is derived from an EMBL/GenBank/DDBJ whole genome shotgun (WGS) entry which is preliminary data.</text>
</comment>
<dbReference type="RefSeq" id="WP_336349555.1">
    <property type="nucleotide sequence ID" value="NZ_JAZAQL010000001.1"/>
</dbReference>
<keyword evidence="1" id="KW-0472">Membrane</keyword>
<gene>
    <name evidence="2" type="ORF">ACFQGB_06915</name>
</gene>
<feature type="transmembrane region" description="Helical" evidence="1">
    <location>
        <begin position="83"/>
        <end position="104"/>
    </location>
</feature>